<feature type="compositionally biased region" description="Basic and acidic residues" evidence="8">
    <location>
        <begin position="455"/>
        <end position="475"/>
    </location>
</feature>
<dbReference type="SUPFAM" id="SSF54001">
    <property type="entry name" value="Cysteine proteinases"/>
    <property type="match status" value="1"/>
</dbReference>
<dbReference type="PANTHER" id="PTHR24006">
    <property type="entry name" value="UBIQUITIN CARBOXYL-TERMINAL HYDROLASE"/>
    <property type="match status" value="1"/>
</dbReference>
<accession>A0A9P6Q1Q0</accession>
<dbReference type="GO" id="GO:0006508">
    <property type="term" value="P:proteolysis"/>
    <property type="evidence" value="ECO:0007669"/>
    <property type="project" value="UniProtKB-KW"/>
</dbReference>
<feature type="region of interest" description="Disordered" evidence="8">
    <location>
        <begin position="747"/>
        <end position="796"/>
    </location>
</feature>
<dbReference type="InterPro" id="IPR018200">
    <property type="entry name" value="USP_CS"/>
</dbReference>
<keyword evidence="3 7" id="KW-0645">Protease</keyword>
<reference evidence="10" key="1">
    <citation type="journal article" date="2020" name="Fungal Divers.">
        <title>Resolving the Mortierellaceae phylogeny through synthesis of multi-gene phylogenetics and phylogenomics.</title>
        <authorList>
            <person name="Vandepol N."/>
            <person name="Liber J."/>
            <person name="Desiro A."/>
            <person name="Na H."/>
            <person name="Kennedy M."/>
            <person name="Barry K."/>
            <person name="Grigoriev I.V."/>
            <person name="Miller A.N."/>
            <person name="O'Donnell K."/>
            <person name="Stajich J.E."/>
            <person name="Bonito G."/>
        </authorList>
    </citation>
    <scope>NUCLEOTIDE SEQUENCE</scope>
    <source>
        <strain evidence="10">KOD948</strain>
    </source>
</reference>
<dbReference type="Proteomes" id="UP000726737">
    <property type="component" value="Unassembled WGS sequence"/>
</dbReference>
<dbReference type="GO" id="GO:0005829">
    <property type="term" value="C:cytosol"/>
    <property type="evidence" value="ECO:0007669"/>
    <property type="project" value="TreeGrafter"/>
</dbReference>
<dbReference type="GO" id="GO:0005634">
    <property type="term" value="C:nucleus"/>
    <property type="evidence" value="ECO:0007669"/>
    <property type="project" value="TreeGrafter"/>
</dbReference>
<feature type="region of interest" description="Disordered" evidence="8">
    <location>
        <begin position="612"/>
        <end position="653"/>
    </location>
</feature>
<dbReference type="GO" id="GO:0016579">
    <property type="term" value="P:protein deubiquitination"/>
    <property type="evidence" value="ECO:0007669"/>
    <property type="project" value="InterPro"/>
</dbReference>
<dbReference type="PROSITE" id="PS50235">
    <property type="entry name" value="USP_3"/>
    <property type="match status" value="1"/>
</dbReference>
<dbReference type="InterPro" id="IPR001394">
    <property type="entry name" value="Peptidase_C19_UCH"/>
</dbReference>
<evidence type="ECO:0000313" key="10">
    <source>
        <dbReference type="EMBL" id="KAG0257866.1"/>
    </source>
</evidence>
<keyword evidence="6 7" id="KW-0788">Thiol protease</keyword>
<keyword evidence="11" id="KW-1185">Reference proteome</keyword>
<organism evidence="10 11">
    <name type="scientific">Mortierella polycephala</name>
    <dbReference type="NCBI Taxonomy" id="41804"/>
    <lineage>
        <taxon>Eukaryota</taxon>
        <taxon>Fungi</taxon>
        <taxon>Fungi incertae sedis</taxon>
        <taxon>Mucoromycota</taxon>
        <taxon>Mortierellomycotina</taxon>
        <taxon>Mortierellomycetes</taxon>
        <taxon>Mortierellales</taxon>
        <taxon>Mortierellaceae</taxon>
        <taxon>Mortierella</taxon>
    </lineage>
</organism>
<dbReference type="GO" id="GO:0004843">
    <property type="term" value="F:cysteine-type deubiquitinase activity"/>
    <property type="evidence" value="ECO:0007669"/>
    <property type="project" value="UniProtKB-UniRule"/>
</dbReference>
<dbReference type="AlphaFoldDB" id="A0A9P6Q1Q0"/>
<proteinExistence type="inferred from homology"/>
<dbReference type="PROSITE" id="PS00973">
    <property type="entry name" value="USP_2"/>
    <property type="match status" value="1"/>
</dbReference>
<comment type="similarity">
    <text evidence="2 7">Belongs to the peptidase C19 family.</text>
</comment>
<dbReference type="Pfam" id="PF00443">
    <property type="entry name" value="UCH"/>
    <property type="match status" value="1"/>
</dbReference>
<evidence type="ECO:0000259" key="9">
    <source>
        <dbReference type="PROSITE" id="PS50235"/>
    </source>
</evidence>
<feature type="region of interest" description="Disordered" evidence="8">
    <location>
        <begin position="494"/>
        <end position="532"/>
    </location>
</feature>
<feature type="region of interest" description="Disordered" evidence="8">
    <location>
        <begin position="419"/>
        <end position="479"/>
    </location>
</feature>
<dbReference type="InterPro" id="IPR028889">
    <property type="entry name" value="USP"/>
</dbReference>
<keyword evidence="4 7" id="KW-0833">Ubl conjugation pathway</keyword>
<name>A0A9P6Q1Q0_9FUNG</name>
<evidence type="ECO:0000256" key="1">
    <source>
        <dbReference type="ARBA" id="ARBA00000707"/>
    </source>
</evidence>
<dbReference type="PANTHER" id="PTHR24006:SF758">
    <property type="entry name" value="UBIQUITIN CARBOXYL-TERMINAL HYDROLASE 36"/>
    <property type="match status" value="1"/>
</dbReference>
<evidence type="ECO:0000256" key="3">
    <source>
        <dbReference type="ARBA" id="ARBA00022670"/>
    </source>
</evidence>
<dbReference type="Gene3D" id="3.90.70.10">
    <property type="entry name" value="Cysteine proteinases"/>
    <property type="match status" value="1"/>
</dbReference>
<dbReference type="FunFam" id="3.90.70.10:FF:000119">
    <property type="entry name" value="Ubiquitin specific peptidase 36"/>
    <property type="match status" value="1"/>
</dbReference>
<sequence>MVAIAVDSQLLRKSNAAFHARRIQFKESTRLDLKQERLKRKYRPVNIPLDGPASKLTNGTHSSAATVLYSGNTAKTSSSTVSEDPNGFRLPAKILFSKEKVQMSWPQPRPIGPGLSNLGNTCFLNSVLQCLTYTAPLANFLLSNQHSNSCKTTNFCMMCLLEKHVTRCFSHNMNEAIAPKVIVGRLRNIGKQFRIGRQEDSHEFTRYLVDALQKSCLMGYDSKLDNRIKETTVVHQIFGGYFQSQVKCMKCGYESNTFETYLDLSLDIRGAESVQRALRDYTKPEVLSKGNQYKCDKCKVLVDARKQMTIYDAPKILCVHLKRFTFTGQKINRHVKFETTLELNSAMSTNKKHPDLLYNLYAVLVHAGGSCHSGHYYCYVKSSNGIWYSMNDSHVSVVSLHTVLSQNAYMLFYSQDKKGVSKSVPSGANGLSGMKLNGVVSTKQAKRPRLDDDEIGAKVDRSSMANKEKRTKIEDSGAAVPELSKEERLRLKKERKRARKLEKLKAAPSKNDYELATSTQSSSTPVSTPSSTSLLPAQKSIFGVPIANGVAPSKNASPLADLDAIFDAPKLAKTTNTKPSPITIPIKPHADWKVTEGAIKSPIAEELRQLALNGEGKRASKDSRDKDDEQHTVEDKDESSEEVEQGGWTVKPRSVTQAIVVAHNEPSTSKREKLQALIARESEFKSAEVKESILGEVKHMLGSKVSTWEEPSRELTRAREEVLRTLKPKHHRPDAYDVDYDRGKVKKVKNKDAQNGVAVGAKVGNKFQKEQDVRNLGQSKFKKNKKNGGKQLPNAL</sequence>
<dbReference type="OrthoDB" id="420187at2759"/>
<evidence type="ECO:0000256" key="8">
    <source>
        <dbReference type="SAM" id="MobiDB-lite"/>
    </source>
</evidence>
<dbReference type="InterPro" id="IPR038765">
    <property type="entry name" value="Papain-like_cys_pep_sf"/>
</dbReference>
<dbReference type="CDD" id="cd02661">
    <property type="entry name" value="Peptidase_C19E"/>
    <property type="match status" value="1"/>
</dbReference>
<evidence type="ECO:0000256" key="6">
    <source>
        <dbReference type="ARBA" id="ARBA00022807"/>
    </source>
</evidence>
<feature type="compositionally biased region" description="Basic and acidic residues" evidence="8">
    <location>
        <begin position="615"/>
        <end position="634"/>
    </location>
</feature>
<evidence type="ECO:0000256" key="7">
    <source>
        <dbReference type="RuleBase" id="RU366025"/>
    </source>
</evidence>
<feature type="compositionally biased region" description="Low complexity" evidence="8">
    <location>
        <begin position="517"/>
        <end position="532"/>
    </location>
</feature>
<gene>
    <name evidence="10" type="primary">USP36</name>
    <name evidence="10" type="ORF">BG011_003719</name>
</gene>
<evidence type="ECO:0000256" key="4">
    <source>
        <dbReference type="ARBA" id="ARBA00022786"/>
    </source>
</evidence>
<dbReference type="EMBL" id="JAAAJA010000243">
    <property type="protein sequence ID" value="KAG0257866.1"/>
    <property type="molecule type" value="Genomic_DNA"/>
</dbReference>
<comment type="catalytic activity">
    <reaction evidence="1 7">
        <text>Thiol-dependent hydrolysis of ester, thioester, amide, peptide and isopeptide bonds formed by the C-terminal Gly of ubiquitin (a 76-residue protein attached to proteins as an intracellular targeting signal).</text>
        <dbReference type="EC" id="3.4.19.12"/>
    </reaction>
</comment>
<dbReference type="InterPro" id="IPR050164">
    <property type="entry name" value="Peptidase_C19"/>
</dbReference>
<feature type="domain" description="USP" evidence="9">
    <location>
        <begin position="113"/>
        <end position="416"/>
    </location>
</feature>
<evidence type="ECO:0000256" key="2">
    <source>
        <dbReference type="ARBA" id="ARBA00009085"/>
    </source>
</evidence>
<comment type="caution">
    <text evidence="10">The sequence shown here is derived from an EMBL/GenBank/DDBJ whole genome shotgun (WGS) entry which is preliminary data.</text>
</comment>
<evidence type="ECO:0000256" key="5">
    <source>
        <dbReference type="ARBA" id="ARBA00022801"/>
    </source>
</evidence>
<dbReference type="EC" id="3.4.19.12" evidence="7"/>
<feature type="compositionally biased region" description="Acidic residues" evidence="8">
    <location>
        <begin position="635"/>
        <end position="644"/>
    </location>
</feature>
<keyword evidence="5 7" id="KW-0378">Hydrolase</keyword>
<evidence type="ECO:0000313" key="11">
    <source>
        <dbReference type="Proteomes" id="UP000726737"/>
    </source>
</evidence>
<protein>
    <recommendedName>
        <fullName evidence="7">Ubiquitin carboxyl-terminal hydrolase</fullName>
        <ecNumber evidence="7">3.4.19.12</ecNumber>
    </recommendedName>
</protein>
<dbReference type="PROSITE" id="PS00972">
    <property type="entry name" value="USP_1"/>
    <property type="match status" value="1"/>
</dbReference>